<dbReference type="InterPro" id="IPR028108">
    <property type="entry name" value="DUF4505"/>
</dbReference>
<reference evidence="2" key="1">
    <citation type="submission" date="2025-08" db="UniProtKB">
        <authorList>
            <consortium name="Ensembl"/>
        </authorList>
    </citation>
    <scope>IDENTIFICATION</scope>
</reference>
<evidence type="ECO:0000313" key="2">
    <source>
        <dbReference type="Ensembl" id="ENSCSRP00000023698.1"/>
    </source>
</evidence>
<evidence type="ECO:0000313" key="3">
    <source>
        <dbReference type="Proteomes" id="UP000694403"/>
    </source>
</evidence>
<proteinExistence type="inferred from homology"/>
<dbReference type="Ensembl" id="ENSCSRT00000024725.1">
    <property type="protein sequence ID" value="ENSCSRP00000023698.1"/>
    <property type="gene ID" value="ENSCSRG00000017807.1"/>
</dbReference>
<reference evidence="2" key="2">
    <citation type="submission" date="2025-09" db="UniProtKB">
        <authorList>
            <consortium name="Ensembl"/>
        </authorList>
    </citation>
    <scope>IDENTIFICATION</scope>
</reference>
<accession>A0A8C3T420</accession>
<dbReference type="Proteomes" id="UP000694403">
    <property type="component" value="Unplaced"/>
</dbReference>
<evidence type="ECO:0000256" key="1">
    <source>
        <dbReference type="ARBA" id="ARBA00006322"/>
    </source>
</evidence>
<dbReference type="Pfam" id="PF14956">
    <property type="entry name" value="DUF4505"/>
    <property type="match status" value="1"/>
</dbReference>
<keyword evidence="3" id="KW-1185">Reference proteome</keyword>
<dbReference type="PANTHER" id="PTHR31449:SF3">
    <property type="entry name" value="UPF0598 PROTEIN C8ORF82"/>
    <property type="match status" value="1"/>
</dbReference>
<name>A0A8C3T420_CHESE</name>
<comment type="similarity">
    <text evidence="1">Belongs to the UPF0598 family.</text>
</comment>
<dbReference type="PANTHER" id="PTHR31449">
    <property type="entry name" value="UPF0598 PROTEIN C8ORF82"/>
    <property type="match status" value="1"/>
</dbReference>
<dbReference type="AlphaFoldDB" id="A0A8C3T420"/>
<protein>
    <submittedName>
        <fullName evidence="2">Chromosome 8 open reading frame 82</fullName>
    </submittedName>
</protein>
<sequence>MLSARLASVPLRCNLAVPPGGSSSVRYQALRGERARQGPRRERAFLGLAYGASNDAARWRGEACRGKQAPALRCTLASQPPAVSLCFPDKKFLVFFFKQLQLNRSGRYQDAFPYLSPCGREHNFVRCDDRPIVFTHLLRGQAGEELLSYCGGGDRLVVGFEPEKLVMFPENGRVYHPAPQKAGGVGLVKSALAFELSPCFEYSQGPGGPPTHFRWQGKRYTLTNELVPLIRSSSRA</sequence>
<organism evidence="2 3">
    <name type="scientific">Chelydra serpentina</name>
    <name type="common">Snapping turtle</name>
    <name type="synonym">Testudo serpentina</name>
    <dbReference type="NCBI Taxonomy" id="8475"/>
    <lineage>
        <taxon>Eukaryota</taxon>
        <taxon>Metazoa</taxon>
        <taxon>Chordata</taxon>
        <taxon>Craniata</taxon>
        <taxon>Vertebrata</taxon>
        <taxon>Euteleostomi</taxon>
        <taxon>Archelosauria</taxon>
        <taxon>Testudinata</taxon>
        <taxon>Testudines</taxon>
        <taxon>Cryptodira</taxon>
        <taxon>Durocryptodira</taxon>
        <taxon>Americhelydia</taxon>
        <taxon>Chelydroidea</taxon>
        <taxon>Chelydridae</taxon>
        <taxon>Chelydra</taxon>
    </lineage>
</organism>